<organism evidence="2 3">
    <name type="scientific">Paraburkholderia humisilvae</name>
    <dbReference type="NCBI Taxonomy" id="627669"/>
    <lineage>
        <taxon>Bacteria</taxon>
        <taxon>Pseudomonadati</taxon>
        <taxon>Pseudomonadota</taxon>
        <taxon>Betaproteobacteria</taxon>
        <taxon>Burkholderiales</taxon>
        <taxon>Burkholderiaceae</taxon>
        <taxon>Paraburkholderia</taxon>
    </lineage>
</organism>
<dbReference type="InterPro" id="IPR018698">
    <property type="entry name" value="VWA-like_dom"/>
</dbReference>
<dbReference type="EMBL" id="CADIKH010000061">
    <property type="protein sequence ID" value="CAB3772683.1"/>
    <property type="molecule type" value="Genomic_DNA"/>
</dbReference>
<reference evidence="2 3" key="1">
    <citation type="submission" date="2020-04" db="EMBL/GenBank/DDBJ databases">
        <authorList>
            <person name="De Canck E."/>
        </authorList>
    </citation>
    <scope>NUCLEOTIDE SEQUENCE [LARGE SCALE GENOMIC DNA]</scope>
    <source>
        <strain evidence="2 3">LMG 29542</strain>
    </source>
</reference>
<proteinExistence type="predicted"/>
<feature type="domain" description="VWA-like" evidence="1">
    <location>
        <begin position="12"/>
        <end position="78"/>
    </location>
</feature>
<evidence type="ECO:0000259" key="1">
    <source>
        <dbReference type="Pfam" id="PF09967"/>
    </source>
</evidence>
<sequence>MFERGELGDLLPVLGGGGTAFTDPFLRLAREDINPVFVVYLTDTFGRYPDEEPPYPVLWASTVPLRSANLAPFGEMVEVICQAPRMAPPPRLCCS</sequence>
<evidence type="ECO:0000313" key="3">
    <source>
        <dbReference type="Proteomes" id="UP000494363"/>
    </source>
</evidence>
<gene>
    <name evidence="2" type="ORF">LMG29542_06944</name>
</gene>
<evidence type="ECO:0000313" key="2">
    <source>
        <dbReference type="EMBL" id="CAB3772683.1"/>
    </source>
</evidence>
<keyword evidence="3" id="KW-1185">Reference proteome</keyword>
<dbReference type="Pfam" id="PF09967">
    <property type="entry name" value="DUF2201"/>
    <property type="match status" value="1"/>
</dbReference>
<dbReference type="Proteomes" id="UP000494363">
    <property type="component" value="Unassembled WGS sequence"/>
</dbReference>
<name>A0A6J5F2T0_9BURK</name>
<accession>A0A6J5F2T0</accession>
<protein>
    <recommendedName>
        <fullName evidence="1">VWA-like domain-containing protein</fullName>
    </recommendedName>
</protein>
<dbReference type="AlphaFoldDB" id="A0A6J5F2T0"/>